<dbReference type="FunFam" id="3.30.160.60:FF:000690">
    <property type="entry name" value="Zinc finger protein 354C"/>
    <property type="match status" value="1"/>
</dbReference>
<comment type="caution">
    <text evidence="10">The sequence shown here is derived from an EMBL/GenBank/DDBJ whole genome shotgun (WGS) entry which is preliminary data.</text>
</comment>
<dbReference type="FunFam" id="3.30.160.60:FF:002343">
    <property type="entry name" value="Zinc finger protein 33A"/>
    <property type="match status" value="2"/>
</dbReference>
<dbReference type="SMART" id="SM00355">
    <property type="entry name" value="ZnF_C2H2"/>
    <property type="match status" value="4"/>
</dbReference>
<sequence length="229" mass="25330">MLFLSDPSRIAFPRLELNQGLCPAADSPDTEETWDSSANESSSGLCPKRRSSPGAAGAQMSEVTEEQPAPGPGEHRHWCAECKKPFAHLSSLSRHRRLHAGEKPHGCFECKKRFVSRSDLARHRRVHTGEKPYRCPQCPKSFAQHAHLAQHRRIHSGERPYGCPDCGRCFTQPCSLAQHQCIPSGDPLAAYGQSFRCTSGPSPQLHSGEPTHPHTEGLKRFALPLSLTR</sequence>
<dbReference type="PROSITE" id="PS00028">
    <property type="entry name" value="ZINC_FINGER_C2H2_1"/>
    <property type="match status" value="3"/>
</dbReference>
<evidence type="ECO:0000256" key="4">
    <source>
        <dbReference type="ARBA" id="ARBA00022771"/>
    </source>
</evidence>
<dbReference type="Proteomes" id="UP000050525">
    <property type="component" value="Unassembled WGS sequence"/>
</dbReference>
<dbReference type="GO" id="GO:0008270">
    <property type="term" value="F:zinc ion binding"/>
    <property type="evidence" value="ECO:0007669"/>
    <property type="project" value="UniProtKB-KW"/>
</dbReference>
<keyword evidence="5" id="KW-0862">Zinc</keyword>
<proteinExistence type="predicted"/>
<dbReference type="AlphaFoldDB" id="A0A151MP55"/>
<keyword evidence="2" id="KW-0479">Metal-binding</keyword>
<evidence type="ECO:0000313" key="11">
    <source>
        <dbReference type="Proteomes" id="UP000050525"/>
    </source>
</evidence>
<dbReference type="Gene3D" id="3.30.160.60">
    <property type="entry name" value="Classic Zinc Finger"/>
    <property type="match status" value="4"/>
</dbReference>
<feature type="domain" description="C2H2-type" evidence="9">
    <location>
        <begin position="105"/>
        <end position="132"/>
    </location>
</feature>
<feature type="domain" description="C2H2-type" evidence="9">
    <location>
        <begin position="77"/>
        <end position="104"/>
    </location>
</feature>
<dbReference type="GO" id="GO:0005634">
    <property type="term" value="C:nucleus"/>
    <property type="evidence" value="ECO:0007669"/>
    <property type="project" value="UniProtKB-SubCell"/>
</dbReference>
<keyword evidence="6" id="KW-0539">Nucleus</keyword>
<dbReference type="GO" id="GO:0000981">
    <property type="term" value="F:DNA-binding transcription factor activity, RNA polymerase II-specific"/>
    <property type="evidence" value="ECO:0007669"/>
    <property type="project" value="TreeGrafter"/>
</dbReference>
<dbReference type="GO" id="GO:0000978">
    <property type="term" value="F:RNA polymerase II cis-regulatory region sequence-specific DNA binding"/>
    <property type="evidence" value="ECO:0007669"/>
    <property type="project" value="TreeGrafter"/>
</dbReference>
<gene>
    <name evidence="10" type="ORF">Y1Q_0013084</name>
</gene>
<dbReference type="InterPro" id="IPR036236">
    <property type="entry name" value="Znf_C2H2_sf"/>
</dbReference>
<feature type="compositionally biased region" description="Polar residues" evidence="8">
    <location>
        <begin position="35"/>
        <end position="44"/>
    </location>
</feature>
<dbReference type="InterPro" id="IPR013087">
    <property type="entry name" value="Znf_C2H2_type"/>
</dbReference>
<evidence type="ECO:0000256" key="2">
    <source>
        <dbReference type="ARBA" id="ARBA00022723"/>
    </source>
</evidence>
<evidence type="ECO:0000256" key="6">
    <source>
        <dbReference type="ARBA" id="ARBA00023242"/>
    </source>
</evidence>
<reference evidence="10 11" key="1">
    <citation type="journal article" date="2012" name="Genome Biol.">
        <title>Sequencing three crocodilian genomes to illuminate the evolution of archosaurs and amniotes.</title>
        <authorList>
            <person name="St John J.A."/>
            <person name="Braun E.L."/>
            <person name="Isberg S.R."/>
            <person name="Miles L.G."/>
            <person name="Chong A.Y."/>
            <person name="Gongora J."/>
            <person name="Dalzell P."/>
            <person name="Moran C."/>
            <person name="Bed'hom B."/>
            <person name="Abzhanov A."/>
            <person name="Burgess S.C."/>
            <person name="Cooksey A.M."/>
            <person name="Castoe T.A."/>
            <person name="Crawford N.G."/>
            <person name="Densmore L.D."/>
            <person name="Drew J.C."/>
            <person name="Edwards S.V."/>
            <person name="Faircloth B.C."/>
            <person name="Fujita M.K."/>
            <person name="Greenwold M.J."/>
            <person name="Hoffmann F.G."/>
            <person name="Howard J.M."/>
            <person name="Iguchi T."/>
            <person name="Janes D.E."/>
            <person name="Khan S.Y."/>
            <person name="Kohno S."/>
            <person name="de Koning A.J."/>
            <person name="Lance S.L."/>
            <person name="McCarthy F.M."/>
            <person name="McCormack J.E."/>
            <person name="Merchant M.E."/>
            <person name="Peterson D.G."/>
            <person name="Pollock D.D."/>
            <person name="Pourmand N."/>
            <person name="Raney B.J."/>
            <person name="Roessler K.A."/>
            <person name="Sanford J.R."/>
            <person name="Sawyer R.H."/>
            <person name="Schmidt C.J."/>
            <person name="Triplett E.W."/>
            <person name="Tuberville T.D."/>
            <person name="Venegas-Anaya M."/>
            <person name="Howard J.T."/>
            <person name="Jarvis E.D."/>
            <person name="Guillette L.J.Jr."/>
            <person name="Glenn T.C."/>
            <person name="Green R.E."/>
            <person name="Ray D.A."/>
        </authorList>
    </citation>
    <scope>NUCLEOTIDE SEQUENCE [LARGE SCALE GENOMIC DNA]</scope>
    <source>
        <strain evidence="10">KSC_2009_1</strain>
    </source>
</reference>
<feature type="domain" description="C2H2-type" evidence="9">
    <location>
        <begin position="161"/>
        <end position="188"/>
    </location>
</feature>
<dbReference type="PANTHER" id="PTHR23226">
    <property type="entry name" value="ZINC FINGER AND SCAN DOMAIN-CONTAINING"/>
    <property type="match status" value="1"/>
</dbReference>
<feature type="domain" description="C2H2-type" evidence="9">
    <location>
        <begin position="133"/>
        <end position="160"/>
    </location>
</feature>
<evidence type="ECO:0000313" key="10">
    <source>
        <dbReference type="EMBL" id="KYO26253.1"/>
    </source>
</evidence>
<keyword evidence="11" id="KW-1185">Reference proteome</keyword>
<evidence type="ECO:0000256" key="3">
    <source>
        <dbReference type="ARBA" id="ARBA00022737"/>
    </source>
</evidence>
<evidence type="ECO:0000256" key="1">
    <source>
        <dbReference type="ARBA" id="ARBA00004123"/>
    </source>
</evidence>
<keyword evidence="4 7" id="KW-0863">Zinc-finger</keyword>
<evidence type="ECO:0000256" key="7">
    <source>
        <dbReference type="PROSITE-ProRule" id="PRU00042"/>
    </source>
</evidence>
<evidence type="ECO:0000259" key="9">
    <source>
        <dbReference type="PROSITE" id="PS50157"/>
    </source>
</evidence>
<protein>
    <submittedName>
        <fullName evidence="10">Zinc finger protein 787-like</fullName>
    </submittedName>
</protein>
<dbReference type="PANTHER" id="PTHR23226:SF416">
    <property type="entry name" value="FI01424P"/>
    <property type="match status" value="1"/>
</dbReference>
<dbReference type="EMBL" id="AKHW03005634">
    <property type="protein sequence ID" value="KYO26253.1"/>
    <property type="molecule type" value="Genomic_DNA"/>
</dbReference>
<dbReference type="PROSITE" id="PS50157">
    <property type="entry name" value="ZINC_FINGER_C2H2_2"/>
    <property type="match status" value="4"/>
</dbReference>
<feature type="region of interest" description="Disordered" evidence="8">
    <location>
        <begin position="20"/>
        <end position="75"/>
    </location>
</feature>
<accession>A0A151MP55</accession>
<organism evidence="10 11">
    <name type="scientific">Alligator mississippiensis</name>
    <name type="common">American alligator</name>
    <dbReference type="NCBI Taxonomy" id="8496"/>
    <lineage>
        <taxon>Eukaryota</taxon>
        <taxon>Metazoa</taxon>
        <taxon>Chordata</taxon>
        <taxon>Craniata</taxon>
        <taxon>Vertebrata</taxon>
        <taxon>Euteleostomi</taxon>
        <taxon>Archelosauria</taxon>
        <taxon>Archosauria</taxon>
        <taxon>Crocodylia</taxon>
        <taxon>Alligatoridae</taxon>
        <taxon>Alligatorinae</taxon>
        <taxon>Alligator</taxon>
    </lineage>
</organism>
<dbReference type="Pfam" id="PF00096">
    <property type="entry name" value="zf-C2H2"/>
    <property type="match status" value="4"/>
</dbReference>
<evidence type="ECO:0000256" key="8">
    <source>
        <dbReference type="SAM" id="MobiDB-lite"/>
    </source>
</evidence>
<dbReference type="SUPFAM" id="SSF57667">
    <property type="entry name" value="beta-beta-alpha zinc fingers"/>
    <property type="match status" value="2"/>
</dbReference>
<evidence type="ECO:0000256" key="5">
    <source>
        <dbReference type="ARBA" id="ARBA00022833"/>
    </source>
</evidence>
<name>A0A151MP55_ALLMI</name>
<comment type="subcellular location">
    <subcellularLocation>
        <location evidence="1">Nucleus</location>
    </subcellularLocation>
</comment>
<keyword evidence="3" id="KW-0677">Repeat</keyword>